<name>A0ABS5A5U6_9PSEU</name>
<dbReference type="Proteomes" id="UP001519363">
    <property type="component" value="Unassembled WGS sequence"/>
</dbReference>
<feature type="domain" description="EF-hand" evidence="3">
    <location>
        <begin position="5"/>
        <end position="40"/>
    </location>
</feature>
<dbReference type="InterPro" id="IPR002048">
    <property type="entry name" value="EF_hand_dom"/>
</dbReference>
<evidence type="ECO:0000313" key="4">
    <source>
        <dbReference type="EMBL" id="MBP2471579.1"/>
    </source>
</evidence>
<keyword evidence="1" id="KW-0479">Metal-binding</keyword>
<accession>A0ABS5A5U6</accession>
<dbReference type="Pfam" id="PF13499">
    <property type="entry name" value="EF-hand_7"/>
    <property type="match status" value="2"/>
</dbReference>
<comment type="caution">
    <text evidence="4">The sequence shown here is derived from an EMBL/GenBank/DDBJ whole genome shotgun (WGS) entry which is preliminary data.</text>
</comment>
<reference evidence="4 5" key="1">
    <citation type="submission" date="2021-03" db="EMBL/GenBank/DDBJ databases">
        <title>Sequencing the genomes of 1000 actinobacteria strains.</title>
        <authorList>
            <person name="Klenk H.-P."/>
        </authorList>
    </citation>
    <scope>NUCLEOTIDE SEQUENCE [LARGE SCALE GENOMIC DNA]</scope>
    <source>
        <strain evidence="4 5">DSM 44580</strain>
    </source>
</reference>
<gene>
    <name evidence="4" type="ORF">JOF53_000451</name>
</gene>
<dbReference type="PANTHER" id="PTHR10891">
    <property type="entry name" value="EF-HAND CALCIUM-BINDING DOMAIN CONTAINING PROTEIN"/>
    <property type="match status" value="1"/>
</dbReference>
<sequence>MSDAEEPDVVDASFDLCDVDGDGQLEWEDLRDITEISLRRLGIGLDSHQGQTVLTAWAGWWGCLLEYADTNGDGQLDRAEFRQAVSTGYQAEPRYLNAVNALSAALFGAVDADADGYLSYEEVIGIETTSEIPKRQAMASFHAMDLDRDGRISRQEYEQAFRSMCLGEDPLGAANLLLG</sequence>
<evidence type="ECO:0000256" key="1">
    <source>
        <dbReference type="ARBA" id="ARBA00022723"/>
    </source>
</evidence>
<keyword evidence="2" id="KW-0677">Repeat</keyword>
<evidence type="ECO:0000313" key="5">
    <source>
        <dbReference type="Proteomes" id="UP001519363"/>
    </source>
</evidence>
<evidence type="ECO:0000256" key="2">
    <source>
        <dbReference type="ARBA" id="ARBA00022737"/>
    </source>
</evidence>
<dbReference type="PROSITE" id="PS50222">
    <property type="entry name" value="EF_HAND_2"/>
    <property type="match status" value="3"/>
</dbReference>
<keyword evidence="5" id="KW-1185">Reference proteome</keyword>
<evidence type="ECO:0000259" key="3">
    <source>
        <dbReference type="PROSITE" id="PS50222"/>
    </source>
</evidence>
<organism evidence="4 5">
    <name type="scientific">Crossiella equi</name>
    <dbReference type="NCBI Taxonomy" id="130796"/>
    <lineage>
        <taxon>Bacteria</taxon>
        <taxon>Bacillati</taxon>
        <taxon>Actinomycetota</taxon>
        <taxon>Actinomycetes</taxon>
        <taxon>Pseudonocardiales</taxon>
        <taxon>Pseudonocardiaceae</taxon>
        <taxon>Crossiella</taxon>
    </lineage>
</organism>
<proteinExistence type="predicted"/>
<dbReference type="SUPFAM" id="SSF47473">
    <property type="entry name" value="EF-hand"/>
    <property type="match status" value="1"/>
</dbReference>
<dbReference type="EMBL" id="JAGIOO010000001">
    <property type="protein sequence ID" value="MBP2471579.1"/>
    <property type="molecule type" value="Genomic_DNA"/>
</dbReference>
<feature type="domain" description="EF-hand" evidence="3">
    <location>
        <begin position="132"/>
        <end position="167"/>
    </location>
</feature>
<dbReference type="SMART" id="SM00054">
    <property type="entry name" value="EFh"/>
    <property type="match status" value="4"/>
</dbReference>
<dbReference type="Gene3D" id="1.10.238.10">
    <property type="entry name" value="EF-hand"/>
    <property type="match status" value="1"/>
</dbReference>
<dbReference type="RefSeq" id="WP_086782756.1">
    <property type="nucleotide sequence ID" value="NZ_JAGIOO010000001.1"/>
</dbReference>
<dbReference type="InterPro" id="IPR018247">
    <property type="entry name" value="EF_Hand_1_Ca_BS"/>
</dbReference>
<dbReference type="PROSITE" id="PS00018">
    <property type="entry name" value="EF_HAND_1"/>
    <property type="match status" value="3"/>
</dbReference>
<protein>
    <submittedName>
        <fullName evidence="4">Ca2+-binding EF-hand superfamily protein</fullName>
    </submittedName>
</protein>
<dbReference type="InterPro" id="IPR039647">
    <property type="entry name" value="EF_hand_pair_protein_CML-like"/>
</dbReference>
<dbReference type="InterPro" id="IPR011992">
    <property type="entry name" value="EF-hand-dom_pair"/>
</dbReference>
<feature type="domain" description="EF-hand" evidence="3">
    <location>
        <begin position="69"/>
        <end position="91"/>
    </location>
</feature>